<feature type="compositionally biased region" description="Low complexity" evidence="1">
    <location>
        <begin position="1148"/>
        <end position="1163"/>
    </location>
</feature>
<feature type="region of interest" description="Disordered" evidence="1">
    <location>
        <begin position="1200"/>
        <end position="1224"/>
    </location>
</feature>
<dbReference type="Pfam" id="PF23752">
    <property type="entry name" value="Beta-prop_WDR11_2nd"/>
    <property type="match status" value="1"/>
</dbReference>
<feature type="region of interest" description="Disordered" evidence="1">
    <location>
        <begin position="1129"/>
        <end position="1168"/>
    </location>
</feature>
<dbReference type="SMART" id="SM00320">
    <property type="entry name" value="WD40"/>
    <property type="match status" value="2"/>
</dbReference>
<feature type="compositionally biased region" description="Polar residues" evidence="1">
    <location>
        <begin position="1136"/>
        <end position="1147"/>
    </location>
</feature>
<dbReference type="PANTHER" id="PTHR14593:SF5">
    <property type="entry name" value="WD REPEAT-CONTAINING PROTEIN 11"/>
    <property type="match status" value="1"/>
</dbReference>
<dbReference type="GO" id="GO:0005737">
    <property type="term" value="C:cytoplasm"/>
    <property type="evidence" value="ECO:0007669"/>
    <property type="project" value="TreeGrafter"/>
</dbReference>
<evidence type="ECO:0000259" key="4">
    <source>
        <dbReference type="Pfam" id="PF23753"/>
    </source>
</evidence>
<feature type="domain" description="WDR11 TPR" evidence="4">
    <location>
        <begin position="1228"/>
        <end position="1395"/>
    </location>
</feature>
<dbReference type="InterPro" id="IPR057852">
    <property type="entry name" value="Beta-prop_WDR11_1st"/>
</dbReference>
<dbReference type="InterPro" id="IPR001680">
    <property type="entry name" value="WD40_rpt"/>
</dbReference>
<sequence>MVETEDARSKRGSDGSVERASSVEEAYTSTSTDQQKPTVVQIPRVAARTITGLANLQNQGAIDWGCHGLLAYGSNYSVVIIDTKNIQPIQCLDKHKSMVNRVKWERDGNLGSRPLHEPAPLELASSDATGHIIIWDVALGIPKAVLQEGNKPVLEMEWLSLWNRRQNVFSAKSELNIAERDHIPLYLLSLHPPYCLVLWDVQAKSKLWKKTYTENLVSFSVDPFDASRIAFLCQDCILFTDDFTPSRVPSSNGRKFYISSPRAVQQQLANTNANLTSAGLEEKHGTRDRLRRLMKELVVGETKPKPDDLMTASECLQLLYHNSLRHHLILVYPREALILDLHINQTVGIIPLEKTASPLTQVISAKQRDALFCLHDSGSISLKLRRRQGVSIISPVDNPYDNASSFGGNNPPPSFTESFLEVGYEQRCQSEPIRQTKGTKVLGMAVSPMCERKIALFLTTGKVVLLEIRPKWQSSGTQEALPAGDFSLGSLPRHFHLTTNGTQKQRMKMSNPRHLDTLSELVPPLISAASRPTPMLRLVVTGLLSGLSGSSPMTALRMCPPLTTRNWAQYNPIIAVGNAAGSIQVINVATSALEKEFALHSYPVRGIEWTSLTTFISYAHMGAAGSLFMGGSSSGVGSGVTGSGGSIGSGGVGGVASSSGGGGVGGVAGGVGVSGGGGGSSGSGLVRNELLLTEILSGSSIVLRGDRGEEPPIDMLRISPLKQYFVLILRDGPFELWDLRSLCILRTMPKKFPLVTALEWSPIHNLKSLKKKLAHVEDKDQVDETGFGPVPVLLPTPTSVLPPTTSPFLPTSSSSSTGSTLSTTPSAERASGTSFVDPFVEKGPPHLSQLQQQHLLVAREHFVFSDVDSHLYHFSVEGNVVRDGIQIPAEPGVGLVTCIAFKSDTVVQGDGEGTLNVWDLKGKTSRNISTGRGTLRRLRFAPGKGNLKLLALFSDGVELYDLKKQQNERIASLRCPRDMVRVLDVEWAASDKPVLATQDGCLRIVDSSLMVTSSPLLDYSFQDPVFCPALLPTPVAQNLFLMLSNQSWMEKYSFDFKTHEGFSEENLHAAVTEQLSMLSGGMLETLQNPHLGTAERSLAVAQIFGETQEAEFWTVALYYLQAEAASRSLEDGEIKQPSTKGQSTEVQSESPSKIDSDASSASHSSRRVNPYPWIEPLDSCFDSLCDPCTYQRMQLDRVSLHESKRGGGGSGGGGSKGPGGAAVKSSYEQTRKVVERLILLGESDRAVQLLLETELDNPQYYSDAIKACLVATIQSTGSAQSTIKLVATNLIANGNVWEGVQLLCLIGKGMDACRYLISYGLWTDAVWLARAVLPPVPDAREVLCKWADHLWTSGNKARAILVHISLGQFERAVELLLLMGMMIRAYLLVEACREFAI</sequence>
<evidence type="ECO:0000256" key="1">
    <source>
        <dbReference type="SAM" id="MobiDB-lite"/>
    </source>
</evidence>
<accession>A0A8K0JSP8</accession>
<dbReference type="InterPro" id="IPR039694">
    <property type="entry name" value="WDR11"/>
</dbReference>
<gene>
    <name evidence="5" type="ORF">J437_LFUL003382</name>
</gene>
<dbReference type="OrthoDB" id="1291858at2759"/>
<evidence type="ECO:0000313" key="5">
    <source>
        <dbReference type="EMBL" id="KAG8222002.1"/>
    </source>
</evidence>
<feature type="region of interest" description="Disordered" evidence="1">
    <location>
        <begin position="804"/>
        <end position="831"/>
    </location>
</feature>
<name>A0A8K0JSP8_LADFU</name>
<dbReference type="EMBL" id="KZ308119">
    <property type="protein sequence ID" value="KAG8222002.1"/>
    <property type="molecule type" value="Genomic_DNA"/>
</dbReference>
<dbReference type="Pfam" id="PF23751">
    <property type="entry name" value="Beta-prop_WDR11_1st"/>
    <property type="match status" value="1"/>
</dbReference>
<evidence type="ECO:0000259" key="3">
    <source>
        <dbReference type="Pfam" id="PF23752"/>
    </source>
</evidence>
<dbReference type="PANTHER" id="PTHR14593">
    <property type="entry name" value="WD REPEAT-CONTAINING PROTEIN 11"/>
    <property type="match status" value="1"/>
</dbReference>
<dbReference type="Proteomes" id="UP000792457">
    <property type="component" value="Unassembled WGS sequence"/>
</dbReference>
<reference evidence="5" key="1">
    <citation type="submission" date="2013-04" db="EMBL/GenBank/DDBJ databases">
        <authorList>
            <person name="Qu J."/>
            <person name="Murali S.C."/>
            <person name="Bandaranaike D."/>
            <person name="Bellair M."/>
            <person name="Blankenburg K."/>
            <person name="Chao H."/>
            <person name="Dinh H."/>
            <person name="Doddapaneni H."/>
            <person name="Downs B."/>
            <person name="Dugan-Rocha S."/>
            <person name="Elkadiri S."/>
            <person name="Gnanaolivu R.D."/>
            <person name="Hernandez B."/>
            <person name="Javaid M."/>
            <person name="Jayaseelan J.C."/>
            <person name="Lee S."/>
            <person name="Li M."/>
            <person name="Ming W."/>
            <person name="Munidasa M."/>
            <person name="Muniz J."/>
            <person name="Nguyen L."/>
            <person name="Ongeri F."/>
            <person name="Osuji N."/>
            <person name="Pu L.-L."/>
            <person name="Puazo M."/>
            <person name="Qu C."/>
            <person name="Quiroz J."/>
            <person name="Raj R."/>
            <person name="Weissenberger G."/>
            <person name="Xin Y."/>
            <person name="Zou X."/>
            <person name="Han Y."/>
            <person name="Richards S."/>
            <person name="Worley K."/>
            <person name="Muzny D."/>
            <person name="Gibbs R."/>
        </authorList>
    </citation>
    <scope>NUCLEOTIDE SEQUENCE</scope>
    <source>
        <strain evidence="5">Sampled in the wild</strain>
    </source>
</reference>
<feature type="non-terminal residue" evidence="5">
    <location>
        <position position="1397"/>
    </location>
</feature>
<protein>
    <recommendedName>
        <fullName evidence="7">WD repeat-containing protein 11</fullName>
    </recommendedName>
</protein>
<reference evidence="5" key="2">
    <citation type="submission" date="2017-10" db="EMBL/GenBank/DDBJ databases">
        <title>Ladona fulva Genome sequencing and assembly.</title>
        <authorList>
            <person name="Murali S."/>
            <person name="Richards S."/>
            <person name="Bandaranaike D."/>
            <person name="Bellair M."/>
            <person name="Blankenburg K."/>
            <person name="Chao H."/>
            <person name="Dinh H."/>
            <person name="Doddapaneni H."/>
            <person name="Dugan-Rocha S."/>
            <person name="Elkadiri S."/>
            <person name="Gnanaolivu R."/>
            <person name="Hernandez B."/>
            <person name="Skinner E."/>
            <person name="Javaid M."/>
            <person name="Lee S."/>
            <person name="Li M."/>
            <person name="Ming W."/>
            <person name="Munidasa M."/>
            <person name="Muniz J."/>
            <person name="Nguyen L."/>
            <person name="Hughes D."/>
            <person name="Osuji N."/>
            <person name="Pu L.-L."/>
            <person name="Puazo M."/>
            <person name="Qu C."/>
            <person name="Quiroz J."/>
            <person name="Raj R."/>
            <person name="Weissenberger G."/>
            <person name="Xin Y."/>
            <person name="Zou X."/>
            <person name="Han Y."/>
            <person name="Worley K."/>
            <person name="Muzny D."/>
            <person name="Gibbs R."/>
        </authorList>
    </citation>
    <scope>NUCLEOTIDE SEQUENCE</scope>
    <source>
        <strain evidence="5">Sampled in the wild</strain>
    </source>
</reference>
<feature type="region of interest" description="Disordered" evidence="1">
    <location>
        <begin position="1"/>
        <end position="35"/>
    </location>
</feature>
<dbReference type="Gene3D" id="2.130.10.10">
    <property type="entry name" value="YVTN repeat-like/Quinoprotein amine dehydrogenase"/>
    <property type="match status" value="3"/>
</dbReference>
<evidence type="ECO:0000313" key="6">
    <source>
        <dbReference type="Proteomes" id="UP000792457"/>
    </source>
</evidence>
<dbReference type="InterPro" id="IPR015943">
    <property type="entry name" value="WD40/YVTN_repeat-like_dom_sf"/>
</dbReference>
<feature type="compositionally biased region" description="Basic and acidic residues" evidence="1">
    <location>
        <begin position="1"/>
        <end position="17"/>
    </location>
</feature>
<evidence type="ECO:0008006" key="7">
    <source>
        <dbReference type="Google" id="ProtNLM"/>
    </source>
</evidence>
<keyword evidence="6" id="KW-1185">Reference proteome</keyword>
<feature type="domain" description="WDR11 first beta-propeller" evidence="2">
    <location>
        <begin position="55"/>
        <end position="232"/>
    </location>
</feature>
<dbReference type="InterPro" id="IPR036322">
    <property type="entry name" value="WD40_repeat_dom_sf"/>
</dbReference>
<dbReference type="InterPro" id="IPR057854">
    <property type="entry name" value="TPR_WDR11"/>
</dbReference>
<dbReference type="InterPro" id="IPR057853">
    <property type="entry name" value="Beta-prop_WDR11_2nd"/>
</dbReference>
<feature type="compositionally biased region" description="Low complexity" evidence="1">
    <location>
        <begin position="804"/>
        <end position="826"/>
    </location>
</feature>
<dbReference type="SUPFAM" id="SSF50978">
    <property type="entry name" value="WD40 repeat-like"/>
    <property type="match status" value="1"/>
</dbReference>
<proteinExistence type="predicted"/>
<comment type="caution">
    <text evidence="5">The sequence shown here is derived from an EMBL/GenBank/DDBJ whole genome shotgun (WGS) entry which is preliminary data.</text>
</comment>
<dbReference type="Pfam" id="PF23753">
    <property type="entry name" value="TPR_WDR11"/>
    <property type="match status" value="1"/>
</dbReference>
<organism evidence="5 6">
    <name type="scientific">Ladona fulva</name>
    <name type="common">Scarce chaser dragonfly</name>
    <name type="synonym">Libellula fulva</name>
    <dbReference type="NCBI Taxonomy" id="123851"/>
    <lineage>
        <taxon>Eukaryota</taxon>
        <taxon>Metazoa</taxon>
        <taxon>Ecdysozoa</taxon>
        <taxon>Arthropoda</taxon>
        <taxon>Hexapoda</taxon>
        <taxon>Insecta</taxon>
        <taxon>Pterygota</taxon>
        <taxon>Palaeoptera</taxon>
        <taxon>Odonata</taxon>
        <taxon>Epiprocta</taxon>
        <taxon>Anisoptera</taxon>
        <taxon>Libelluloidea</taxon>
        <taxon>Libellulidae</taxon>
        <taxon>Ladona</taxon>
    </lineage>
</organism>
<feature type="compositionally biased region" description="Gly residues" evidence="1">
    <location>
        <begin position="1206"/>
        <end position="1220"/>
    </location>
</feature>
<evidence type="ECO:0000259" key="2">
    <source>
        <dbReference type="Pfam" id="PF23751"/>
    </source>
</evidence>
<feature type="domain" description="WDR11 second beta-propeller" evidence="3">
    <location>
        <begin position="857"/>
        <end position="1006"/>
    </location>
</feature>